<dbReference type="InterPro" id="IPR050498">
    <property type="entry name" value="Ycf3"/>
</dbReference>
<evidence type="ECO:0000256" key="3">
    <source>
        <dbReference type="PROSITE-ProRule" id="PRU00339"/>
    </source>
</evidence>
<keyword evidence="1" id="KW-0677">Repeat</keyword>
<dbReference type="SUPFAM" id="SSF48452">
    <property type="entry name" value="TPR-like"/>
    <property type="match status" value="2"/>
</dbReference>
<accession>A0A5A5T732</accession>
<dbReference type="PANTHER" id="PTHR44858">
    <property type="entry name" value="TETRATRICOPEPTIDE REPEAT PROTEIN 6"/>
    <property type="match status" value="1"/>
</dbReference>
<protein>
    <submittedName>
        <fullName evidence="4">Uncharacterized protein</fullName>
    </submittedName>
</protein>
<sequence length="332" mass="38089">MGQGIGYCLIRYLKKYQWAASYYTLLLKMAPASSTMYINRSWAWLGARKFELAIKDCNQALALNGNMSMSYVNRSAALLGLKRYHEALQDANYAILLKGKGVAYYNRGMALMHLGEFERALLDFDRAIKQRPNLLDQYYVRAACSTKLKYYQAAIEDYTRLIKFDPRAWNAYHNRGIAYLSLNNIEQGLADLVACCQGDPKNIDHLLVLEWYQFCIDPQVTAERIEYFEHLALLVSEKVPGFHLHAGILYLLQGQYEAALNKFELYIDQGQFFSESGYFWSGMACAASGRYPEAHRMIDHALQQGLPPFFLNALALLNNEKHTAFIAQYRLK</sequence>
<dbReference type="InterPro" id="IPR019734">
    <property type="entry name" value="TPR_rpt"/>
</dbReference>
<evidence type="ECO:0000256" key="1">
    <source>
        <dbReference type="ARBA" id="ARBA00022737"/>
    </source>
</evidence>
<evidence type="ECO:0000313" key="5">
    <source>
        <dbReference type="Proteomes" id="UP000322530"/>
    </source>
</evidence>
<dbReference type="InterPro" id="IPR011990">
    <property type="entry name" value="TPR-like_helical_dom_sf"/>
</dbReference>
<name>A0A5A5T732_9CHLR</name>
<evidence type="ECO:0000313" key="4">
    <source>
        <dbReference type="EMBL" id="GCF06769.1"/>
    </source>
</evidence>
<evidence type="ECO:0000256" key="2">
    <source>
        <dbReference type="ARBA" id="ARBA00022803"/>
    </source>
</evidence>
<dbReference type="Proteomes" id="UP000322530">
    <property type="component" value="Unassembled WGS sequence"/>
</dbReference>
<comment type="caution">
    <text evidence="4">The sequence shown here is derived from an EMBL/GenBank/DDBJ whole genome shotgun (WGS) entry which is preliminary data.</text>
</comment>
<dbReference type="Pfam" id="PF00515">
    <property type="entry name" value="TPR_1"/>
    <property type="match status" value="1"/>
</dbReference>
<keyword evidence="5" id="KW-1185">Reference proteome</keyword>
<keyword evidence="2 3" id="KW-0802">TPR repeat</keyword>
<feature type="repeat" description="TPR" evidence="3">
    <location>
        <begin position="101"/>
        <end position="134"/>
    </location>
</feature>
<dbReference type="PROSITE" id="PS50293">
    <property type="entry name" value="TPR_REGION"/>
    <property type="match status" value="1"/>
</dbReference>
<reference evidence="4 5" key="1">
    <citation type="submission" date="2019-01" db="EMBL/GenBank/DDBJ databases">
        <title>Draft genome sequence of Dictyobacter sp. Uno17.</title>
        <authorList>
            <person name="Wang C.M."/>
            <person name="Zheng Y."/>
            <person name="Sakai Y."/>
            <person name="Abe K."/>
            <person name="Yokota A."/>
            <person name="Yabe S."/>
        </authorList>
    </citation>
    <scope>NUCLEOTIDE SEQUENCE [LARGE SCALE GENOMIC DNA]</scope>
    <source>
        <strain evidence="4 5">Uno17</strain>
    </source>
</reference>
<dbReference type="AlphaFoldDB" id="A0A5A5T732"/>
<dbReference type="PROSITE" id="PS50005">
    <property type="entry name" value="TPR"/>
    <property type="match status" value="1"/>
</dbReference>
<dbReference type="Gene3D" id="1.25.40.10">
    <property type="entry name" value="Tetratricopeptide repeat domain"/>
    <property type="match status" value="4"/>
</dbReference>
<gene>
    <name evidence="4" type="ORF">KDI_03330</name>
</gene>
<dbReference type="PANTHER" id="PTHR44858:SF1">
    <property type="entry name" value="UDP-N-ACETYLGLUCOSAMINE--PEPTIDE N-ACETYLGLUCOSAMINYLTRANSFERASE SPINDLY-RELATED"/>
    <property type="match status" value="1"/>
</dbReference>
<dbReference type="Pfam" id="PF13181">
    <property type="entry name" value="TPR_8"/>
    <property type="match status" value="1"/>
</dbReference>
<dbReference type="EMBL" id="BIXY01000002">
    <property type="protein sequence ID" value="GCF06769.1"/>
    <property type="molecule type" value="Genomic_DNA"/>
</dbReference>
<proteinExistence type="predicted"/>
<organism evidence="4 5">
    <name type="scientific">Dictyobacter arantiisoli</name>
    <dbReference type="NCBI Taxonomy" id="2014874"/>
    <lineage>
        <taxon>Bacteria</taxon>
        <taxon>Bacillati</taxon>
        <taxon>Chloroflexota</taxon>
        <taxon>Ktedonobacteria</taxon>
        <taxon>Ktedonobacterales</taxon>
        <taxon>Dictyobacteraceae</taxon>
        <taxon>Dictyobacter</taxon>
    </lineage>
</organism>
<dbReference type="SMART" id="SM00028">
    <property type="entry name" value="TPR"/>
    <property type="match status" value="5"/>
</dbReference>